<feature type="compositionally biased region" description="Polar residues" evidence="13">
    <location>
        <begin position="614"/>
        <end position="633"/>
    </location>
</feature>
<accession>A0A9P3US86</accession>
<feature type="compositionally biased region" description="Polar residues" evidence="13">
    <location>
        <begin position="931"/>
        <end position="940"/>
    </location>
</feature>
<feature type="region of interest" description="Disordered" evidence="13">
    <location>
        <begin position="433"/>
        <end position="452"/>
    </location>
</feature>
<feature type="compositionally biased region" description="Low complexity" evidence="13">
    <location>
        <begin position="656"/>
        <end position="668"/>
    </location>
</feature>
<evidence type="ECO:0000256" key="7">
    <source>
        <dbReference type="ARBA" id="ARBA00022801"/>
    </source>
</evidence>
<feature type="compositionally biased region" description="Basic and acidic residues" evidence="13">
    <location>
        <begin position="882"/>
        <end position="898"/>
    </location>
</feature>
<comment type="subcellular location">
    <subcellularLocation>
        <location evidence="2">Cytoplasm</location>
    </subcellularLocation>
    <subcellularLocation>
        <location evidence="1">Preautophagosomal structure</location>
    </subcellularLocation>
</comment>
<feature type="compositionally biased region" description="Polar residues" evidence="13">
    <location>
        <begin position="706"/>
        <end position="718"/>
    </location>
</feature>
<feature type="region of interest" description="Disordered" evidence="13">
    <location>
        <begin position="1321"/>
        <end position="1355"/>
    </location>
</feature>
<proteinExistence type="inferred from homology"/>
<comment type="similarity">
    <text evidence="3">Belongs to the peptidase C54 family.</text>
</comment>
<evidence type="ECO:0000256" key="3">
    <source>
        <dbReference type="ARBA" id="ARBA00010958"/>
    </source>
</evidence>
<keyword evidence="4" id="KW-0813">Transport</keyword>
<evidence type="ECO:0000256" key="1">
    <source>
        <dbReference type="ARBA" id="ARBA00004329"/>
    </source>
</evidence>
<evidence type="ECO:0000313" key="16">
    <source>
        <dbReference type="Proteomes" id="UP001063166"/>
    </source>
</evidence>
<evidence type="ECO:0000256" key="10">
    <source>
        <dbReference type="ARBA" id="ARBA00023006"/>
    </source>
</evidence>
<evidence type="ECO:0000256" key="12">
    <source>
        <dbReference type="ARBA" id="ARBA00030240"/>
    </source>
</evidence>
<dbReference type="PANTHER" id="PTHR22624">
    <property type="entry name" value="CYSTEINE PROTEASE ATG4"/>
    <property type="match status" value="1"/>
</dbReference>
<dbReference type="EMBL" id="BRPK01000012">
    <property type="protein sequence ID" value="GLB42987.1"/>
    <property type="molecule type" value="Genomic_DNA"/>
</dbReference>
<evidence type="ECO:0000256" key="6">
    <source>
        <dbReference type="ARBA" id="ARBA00022670"/>
    </source>
</evidence>
<dbReference type="InterPro" id="IPR000719">
    <property type="entry name" value="Prot_kinase_dom"/>
</dbReference>
<keyword evidence="9" id="KW-0653">Protein transport</keyword>
<dbReference type="InterPro" id="IPR011009">
    <property type="entry name" value="Kinase-like_dom_sf"/>
</dbReference>
<dbReference type="GO" id="GO:0005524">
    <property type="term" value="F:ATP binding"/>
    <property type="evidence" value="ECO:0007669"/>
    <property type="project" value="InterPro"/>
</dbReference>
<dbReference type="InterPro" id="IPR001245">
    <property type="entry name" value="Ser-Thr/Tyr_kinase_cat_dom"/>
</dbReference>
<feature type="region of interest" description="Disordered" evidence="13">
    <location>
        <begin position="487"/>
        <end position="511"/>
    </location>
</feature>
<evidence type="ECO:0000256" key="11">
    <source>
        <dbReference type="ARBA" id="ARBA00029362"/>
    </source>
</evidence>
<dbReference type="Proteomes" id="UP001063166">
    <property type="component" value="Unassembled WGS sequence"/>
</dbReference>
<name>A0A9P3US86_LYOSH</name>
<keyword evidence="8" id="KW-0788">Thiol protease</keyword>
<feature type="region of interest" description="Disordered" evidence="13">
    <location>
        <begin position="546"/>
        <end position="640"/>
    </location>
</feature>
<dbReference type="OrthoDB" id="2960936at2759"/>
<keyword evidence="10" id="KW-0072">Autophagy</keyword>
<comment type="catalytic activity">
    <reaction evidence="11">
        <text>[protein]-C-terminal L-amino acid-glycyl-phosphatidylethanolamide + H2O = [protein]-C-terminal L-amino acid-glycine + a 1,2-diacyl-sn-glycero-3-phosphoethanolamine</text>
        <dbReference type="Rhea" id="RHEA:67548"/>
        <dbReference type="Rhea" id="RHEA-COMP:17323"/>
        <dbReference type="Rhea" id="RHEA-COMP:17324"/>
        <dbReference type="ChEBI" id="CHEBI:15377"/>
        <dbReference type="ChEBI" id="CHEBI:64612"/>
        <dbReference type="ChEBI" id="CHEBI:172940"/>
        <dbReference type="ChEBI" id="CHEBI:172941"/>
    </reaction>
    <physiologicalReaction direction="left-to-right" evidence="11">
        <dbReference type="Rhea" id="RHEA:67549"/>
    </physiologicalReaction>
</comment>
<feature type="region of interest" description="Disordered" evidence="13">
    <location>
        <begin position="1210"/>
        <end position="1289"/>
    </location>
</feature>
<feature type="region of interest" description="Disordered" evidence="13">
    <location>
        <begin position="1000"/>
        <end position="1020"/>
    </location>
</feature>
<sequence length="1446" mass="159158">MSGRTFGTKGLLPTPVAVPIAQDDEEESTHNISDQAPGDRETAALIARLRAIFLDLGLYRRLLKSRGSIAQDLLDLFQWVLDIPQLDRRFRRSLIVATQRLSAKSGLYPVCYVLEGVVQGGQYPVSAGGFADIYKGTLHGQTVCMKAIRIYEHTQIEYFLKKISREAILWGQLSHPNVLPIYGLFRFENRVCLVAPWMQEGDITKYLKRRPDVAIDVALGLSYLHKHKIIHGDLKGPNVLVNEAGRACLADFGISSVSDPEILAWTSNSAVYSKGGSVRWQAPELFDIENDEIVKNTVQSDVYAWSCVCYEIFAGEVPFANIQLDVTVILKITSGARPARPKPLSPSWQQWGLTENIWTVMQDCWKRDPLERPSIEEVIRRLSSERLQDYRSSASGTVLSPAVFRIRGRQSQPLKMMTVSQLNSIVCREADSDTDGVTSSSMPESDSDFPLQPTTAFGRISRKQEIQPPPHTNFSVNSSPGIVTDGLVTGGGMPSTSLNSPSSSSALRGLDGCSGISGTTIIQKLQQSRLPSQPTSRFRRLLNITGHRKRDHESFHDASSSASSSTGGDSRVPPPNLRTDKFDTPGARTPEMPRERKLSHQTSDPHLVARMYTSPHSPSHLSTQPRSPSQNGGSHKLPMTLPGVKQWLSENKKRFSSTPTSPPSAAIPVPEVRPPPLSKQPSAQDTIRRKDSEPLGTDWEEIGHAPTSTVGDSLSGELSITVKKDDNPGPLTEVSNPPHSPSLSQHAHKVGNFFRTSKPTRRDLSGSVNARSGSGSTSSLGSGHRPPSSSSEGPSSTSRTSKSRNIMTDGQDDRISANEVQGSRQPVPVLSLFRRLFQSSRRSDGNQSEAVRESRASGSTTSLPSISEAPFEPIDTFSSRVSRSEEVADAVTEAHEDTSATSSAGPLDLSTRILDWLSQTSSVDSLPAELSQRSGSSSPVEITDDRKSHISEESYDDDYIPDRCTDPIWLMGVQHPGVWLRCRSHFTPIKDERLADLATERSNAESNATGEEKQWTSDSGWGSMLRTGQSMLANAVIHVHLGREWRRPPYPVHTEDYATYVRVLTWMALAGKELGKDVGRWFGPRTAADAIRMLVKNFPEAGLGVSSATHSILYQSDVFRASHGEASGPQHAHESLSSRWGDRPVLLLICVTLDSDVQKVNPIYYDTIKILYTFPQSIGIASGRPRSSYHFVGSQADSLFYLDPHHTRPAVSLRSAPRDVQSGQNSPPGSVHDDIEQAKRSPPSPVHVPVLPEDALEESSESRRHTPPSEADREAAPEPDLDDTWPYFQRFSDSTPDRTHLAASSTALNVHADFPFLPPKLHSSQLSRDTMPSRPASPSFSTGTGDTGSTGSSTITHLTESAPWFEFGPVQAHYLSTYHAWELDTFHCKRVRKMPLSELDPNMVIGFLCRNEADWRDFLQRVRKLPRVVFSVQEQAPTPPSLDTDS</sequence>
<dbReference type="Pfam" id="PF03416">
    <property type="entry name" value="Peptidase_C54"/>
    <property type="match status" value="1"/>
</dbReference>
<dbReference type="Gene3D" id="1.10.510.10">
    <property type="entry name" value="Transferase(Phosphotransferase) domain 1"/>
    <property type="match status" value="1"/>
</dbReference>
<feature type="compositionally biased region" description="Low complexity" evidence="13">
    <location>
        <begin position="1337"/>
        <end position="1355"/>
    </location>
</feature>
<evidence type="ECO:0000256" key="9">
    <source>
        <dbReference type="ARBA" id="ARBA00022927"/>
    </source>
</evidence>
<dbReference type="GO" id="GO:0034727">
    <property type="term" value="P:piecemeal microautophagy of the nucleus"/>
    <property type="evidence" value="ECO:0007669"/>
    <property type="project" value="TreeGrafter"/>
</dbReference>
<feature type="compositionally biased region" description="Low complexity" evidence="13">
    <location>
        <begin position="772"/>
        <end position="804"/>
    </location>
</feature>
<dbReference type="InterPro" id="IPR046792">
    <property type="entry name" value="Peptidase_C54_cat"/>
</dbReference>
<dbReference type="SMART" id="SM00220">
    <property type="entry name" value="S_TKc"/>
    <property type="match status" value="1"/>
</dbReference>
<evidence type="ECO:0000256" key="8">
    <source>
        <dbReference type="ARBA" id="ARBA00022807"/>
    </source>
</evidence>
<evidence type="ECO:0000256" key="2">
    <source>
        <dbReference type="ARBA" id="ARBA00004496"/>
    </source>
</evidence>
<evidence type="ECO:0000259" key="14">
    <source>
        <dbReference type="PROSITE" id="PS50011"/>
    </source>
</evidence>
<feature type="compositionally biased region" description="Polar residues" evidence="13">
    <location>
        <begin position="733"/>
        <end position="745"/>
    </location>
</feature>
<dbReference type="GO" id="GO:0000045">
    <property type="term" value="P:autophagosome assembly"/>
    <property type="evidence" value="ECO:0007669"/>
    <property type="project" value="TreeGrafter"/>
</dbReference>
<dbReference type="PANTHER" id="PTHR22624:SF49">
    <property type="entry name" value="CYSTEINE PROTEASE"/>
    <property type="match status" value="1"/>
</dbReference>
<keyword evidence="6 15" id="KW-0645">Protease</keyword>
<keyword evidence="16" id="KW-1185">Reference proteome</keyword>
<dbReference type="PROSITE" id="PS00108">
    <property type="entry name" value="PROTEIN_KINASE_ST"/>
    <property type="match status" value="1"/>
</dbReference>
<dbReference type="SUPFAM" id="SSF54001">
    <property type="entry name" value="Cysteine proteinases"/>
    <property type="match status" value="2"/>
</dbReference>
<evidence type="ECO:0000256" key="13">
    <source>
        <dbReference type="SAM" id="MobiDB-lite"/>
    </source>
</evidence>
<evidence type="ECO:0000256" key="4">
    <source>
        <dbReference type="ARBA" id="ARBA00022448"/>
    </source>
</evidence>
<keyword evidence="7" id="KW-0378">Hydrolase</keyword>
<dbReference type="InterPro" id="IPR038765">
    <property type="entry name" value="Papain-like_cys_pep_sf"/>
</dbReference>
<comment type="caution">
    <text evidence="15">The sequence shown here is derived from an EMBL/GenBank/DDBJ whole genome shotgun (WGS) entry which is preliminary data.</text>
</comment>
<dbReference type="GO" id="GO:0000407">
    <property type="term" value="C:phagophore assembly site"/>
    <property type="evidence" value="ECO:0007669"/>
    <property type="project" value="UniProtKB-SubCell"/>
</dbReference>
<dbReference type="InterPro" id="IPR005078">
    <property type="entry name" value="Peptidase_C54"/>
</dbReference>
<dbReference type="InterPro" id="IPR008271">
    <property type="entry name" value="Ser/Thr_kinase_AS"/>
</dbReference>
<feature type="compositionally biased region" description="Low complexity" evidence="13">
    <location>
        <begin position="557"/>
        <end position="570"/>
    </location>
</feature>
<protein>
    <recommendedName>
        <fullName evidence="12">Autophagy-related protein 4</fullName>
    </recommendedName>
</protein>
<gene>
    <name evidence="15" type="primary">ATG4</name>
    <name evidence="15" type="ORF">LshimejAT787_1204360</name>
</gene>
<evidence type="ECO:0000313" key="15">
    <source>
        <dbReference type="EMBL" id="GLB42987.1"/>
    </source>
</evidence>
<feature type="compositionally biased region" description="Polar residues" evidence="13">
    <location>
        <begin position="435"/>
        <end position="444"/>
    </location>
</feature>
<dbReference type="SUPFAM" id="SSF56112">
    <property type="entry name" value="Protein kinase-like (PK-like)"/>
    <property type="match status" value="1"/>
</dbReference>
<feature type="region of interest" description="Disordered" evidence="13">
    <location>
        <begin position="652"/>
        <end position="823"/>
    </location>
</feature>
<organism evidence="15 16">
    <name type="scientific">Lyophyllum shimeji</name>
    <name type="common">Hon-shimeji</name>
    <name type="synonym">Tricholoma shimeji</name>
    <dbReference type="NCBI Taxonomy" id="47721"/>
    <lineage>
        <taxon>Eukaryota</taxon>
        <taxon>Fungi</taxon>
        <taxon>Dikarya</taxon>
        <taxon>Basidiomycota</taxon>
        <taxon>Agaricomycotina</taxon>
        <taxon>Agaricomycetes</taxon>
        <taxon>Agaricomycetidae</taxon>
        <taxon>Agaricales</taxon>
        <taxon>Tricholomatineae</taxon>
        <taxon>Lyophyllaceae</taxon>
        <taxon>Lyophyllum</taxon>
    </lineage>
</organism>
<reference evidence="15" key="1">
    <citation type="submission" date="2022-07" db="EMBL/GenBank/DDBJ databases">
        <title>The genome of Lyophyllum shimeji provides insight into the initial evolution of ectomycorrhizal fungal genome.</title>
        <authorList>
            <person name="Kobayashi Y."/>
            <person name="Shibata T."/>
            <person name="Hirakawa H."/>
            <person name="Shigenobu S."/>
            <person name="Nishiyama T."/>
            <person name="Yamada A."/>
            <person name="Hasebe M."/>
            <person name="Kawaguchi M."/>
        </authorList>
    </citation>
    <scope>NUCLEOTIDE SEQUENCE</scope>
    <source>
        <strain evidence="15">AT787</strain>
    </source>
</reference>
<dbReference type="GO" id="GO:0035973">
    <property type="term" value="P:aggrephagy"/>
    <property type="evidence" value="ECO:0007669"/>
    <property type="project" value="TreeGrafter"/>
</dbReference>
<dbReference type="GO" id="GO:0016485">
    <property type="term" value="P:protein processing"/>
    <property type="evidence" value="ECO:0007669"/>
    <property type="project" value="TreeGrafter"/>
</dbReference>
<dbReference type="PROSITE" id="PS50011">
    <property type="entry name" value="PROTEIN_KINASE_DOM"/>
    <property type="match status" value="1"/>
</dbReference>
<evidence type="ECO:0000256" key="5">
    <source>
        <dbReference type="ARBA" id="ARBA00022490"/>
    </source>
</evidence>
<feature type="compositionally biased region" description="Polar residues" evidence="13">
    <location>
        <begin position="856"/>
        <end position="865"/>
    </location>
</feature>
<feature type="compositionally biased region" description="Low complexity" evidence="13">
    <location>
        <begin position="495"/>
        <end position="505"/>
    </location>
</feature>
<feature type="region of interest" description="Disordered" evidence="13">
    <location>
        <begin position="839"/>
        <end position="906"/>
    </location>
</feature>
<dbReference type="GO" id="GO:0015031">
    <property type="term" value="P:protein transport"/>
    <property type="evidence" value="ECO:0007669"/>
    <property type="project" value="UniProtKB-KW"/>
</dbReference>
<dbReference type="GO" id="GO:0004672">
    <property type="term" value="F:protein kinase activity"/>
    <property type="evidence" value="ECO:0007669"/>
    <property type="project" value="InterPro"/>
</dbReference>
<dbReference type="GO" id="GO:0019786">
    <property type="term" value="F:protein-phosphatidylethanolamide deconjugating activity"/>
    <property type="evidence" value="ECO:0007669"/>
    <property type="project" value="InterPro"/>
</dbReference>
<feature type="domain" description="Protein kinase" evidence="14">
    <location>
        <begin position="119"/>
        <end position="387"/>
    </location>
</feature>
<feature type="region of interest" description="Disordered" evidence="13">
    <location>
        <begin position="925"/>
        <end position="949"/>
    </location>
</feature>
<dbReference type="Pfam" id="PF07714">
    <property type="entry name" value="PK_Tyr_Ser-Thr"/>
    <property type="match status" value="1"/>
</dbReference>
<dbReference type="GO" id="GO:0000423">
    <property type="term" value="P:mitophagy"/>
    <property type="evidence" value="ECO:0007669"/>
    <property type="project" value="TreeGrafter"/>
</dbReference>
<keyword evidence="5" id="KW-0963">Cytoplasm</keyword>
<dbReference type="GO" id="GO:0004197">
    <property type="term" value="F:cysteine-type endopeptidase activity"/>
    <property type="evidence" value="ECO:0007669"/>
    <property type="project" value="TreeGrafter"/>
</dbReference>